<organism evidence="1 2">
    <name type="scientific">Trichinella nelsoni</name>
    <dbReference type="NCBI Taxonomy" id="6336"/>
    <lineage>
        <taxon>Eukaryota</taxon>
        <taxon>Metazoa</taxon>
        <taxon>Ecdysozoa</taxon>
        <taxon>Nematoda</taxon>
        <taxon>Enoplea</taxon>
        <taxon>Dorylaimia</taxon>
        <taxon>Trichinellida</taxon>
        <taxon>Trichinellidae</taxon>
        <taxon>Trichinella</taxon>
    </lineage>
</organism>
<accession>A0A0V0RMI5</accession>
<dbReference type="EMBL" id="JYDL01000125">
    <property type="protein sequence ID" value="KRX15677.1"/>
    <property type="molecule type" value="Genomic_DNA"/>
</dbReference>
<proteinExistence type="predicted"/>
<evidence type="ECO:0000313" key="2">
    <source>
        <dbReference type="Proteomes" id="UP000054630"/>
    </source>
</evidence>
<sequence>MCMRGHGILGDSHLCTGKEENKEKLAKYKWKILAGNGLSSEFYLGTVGERYKLIFALFLHC</sequence>
<keyword evidence="2" id="KW-1185">Reference proteome</keyword>
<reference evidence="1 2" key="1">
    <citation type="submission" date="2015-01" db="EMBL/GenBank/DDBJ databases">
        <title>Evolution of Trichinella species and genotypes.</title>
        <authorList>
            <person name="Korhonen P.K."/>
            <person name="Edoardo P."/>
            <person name="Giuseppe L.R."/>
            <person name="Gasser R.B."/>
        </authorList>
    </citation>
    <scope>NUCLEOTIDE SEQUENCE [LARGE SCALE GENOMIC DNA]</scope>
    <source>
        <strain evidence="1">ISS37</strain>
    </source>
</reference>
<comment type="caution">
    <text evidence="1">The sequence shown here is derived from an EMBL/GenBank/DDBJ whole genome shotgun (WGS) entry which is preliminary data.</text>
</comment>
<dbReference type="Proteomes" id="UP000054630">
    <property type="component" value="Unassembled WGS sequence"/>
</dbReference>
<protein>
    <submittedName>
        <fullName evidence="1">Uncharacterized protein</fullName>
    </submittedName>
</protein>
<gene>
    <name evidence="1" type="ORF">T07_2518</name>
</gene>
<dbReference type="AlphaFoldDB" id="A0A0V0RMI5"/>
<name>A0A0V0RMI5_9BILA</name>
<evidence type="ECO:0000313" key="1">
    <source>
        <dbReference type="EMBL" id="KRX15677.1"/>
    </source>
</evidence>